<dbReference type="InterPro" id="IPR050625">
    <property type="entry name" value="ParA/MinD_ATPase"/>
</dbReference>
<dbReference type="Proteomes" id="UP000199169">
    <property type="component" value="Unassembled WGS sequence"/>
</dbReference>
<keyword evidence="1" id="KW-0547">Nucleotide-binding</keyword>
<dbReference type="PANTHER" id="PTHR43384:SF6">
    <property type="entry name" value="SEPTUM SITE-DETERMINING PROTEIN MIND HOMOLOG, CHLOROPLASTIC"/>
    <property type="match status" value="1"/>
</dbReference>
<feature type="domain" description="CobQ/CobB/MinD/ParA nucleotide binding" evidence="3">
    <location>
        <begin position="158"/>
        <end position="290"/>
    </location>
</feature>
<gene>
    <name evidence="4" type="ORF">ACCAA_40008</name>
</gene>
<organism evidence="4 5">
    <name type="scientific">Candidatus Accumulibacter aalborgensis</name>
    <dbReference type="NCBI Taxonomy" id="1860102"/>
    <lineage>
        <taxon>Bacteria</taxon>
        <taxon>Pseudomonadati</taxon>
        <taxon>Pseudomonadota</taxon>
        <taxon>Betaproteobacteria</taxon>
        <taxon>Candidatus Accumulibacter</taxon>
    </lineage>
</organism>
<keyword evidence="2" id="KW-0067">ATP-binding</keyword>
<dbReference type="InterPro" id="IPR002586">
    <property type="entry name" value="CobQ/CobB/MinD/ParA_Nub-bd_dom"/>
</dbReference>
<dbReference type="GO" id="GO:0005829">
    <property type="term" value="C:cytosol"/>
    <property type="evidence" value="ECO:0007669"/>
    <property type="project" value="TreeGrafter"/>
</dbReference>
<evidence type="ECO:0000259" key="3">
    <source>
        <dbReference type="Pfam" id="PF01656"/>
    </source>
</evidence>
<dbReference type="InterPro" id="IPR027417">
    <property type="entry name" value="P-loop_NTPase"/>
</dbReference>
<dbReference type="AlphaFoldDB" id="A0A1A8XPF7"/>
<name>A0A1A8XPF7_9PROT</name>
<dbReference type="GO" id="GO:0009898">
    <property type="term" value="C:cytoplasmic side of plasma membrane"/>
    <property type="evidence" value="ECO:0007669"/>
    <property type="project" value="TreeGrafter"/>
</dbReference>
<dbReference type="RefSeq" id="WP_186407484.1">
    <property type="nucleotide sequence ID" value="NZ_FLQX01000116.1"/>
</dbReference>
<dbReference type="GO" id="GO:0005524">
    <property type="term" value="F:ATP binding"/>
    <property type="evidence" value="ECO:0007669"/>
    <property type="project" value="UniProtKB-KW"/>
</dbReference>
<sequence>MHTLRFNQALRQAAEASQDARLPTRWPVLLVRDVYGRLRFAVDAYRPHTPDDEEERAEAAPPADEVYPLEAYVLLKEATAQLQHYATADEVLFRDNFFNPATLFQNPDWHDTLVPACEDPDGNIRPELTVRLLDRQIIGQDWLHTTHERAPSAPPRVVFYGLKGGVGRSTALAMLSYSFARAGKKVLLLDFDLESPGLSGLLLPVDRVAGFGLVDWFIEDGVQHGDSVLDDLVADSPLAENTTGRIRVAAAMGQGELAYLAKLARVYADLPTPTGPERFAQRMQRLVQALEARERPDIVLIDSRAGLHDLAAISIATLADLALLFATNNEQNWQGYRQLFAHWQQRPAVLRGVRERLWMVRAMFPETDQKEHFDSFLERSYDLFSENLYDEIDPAQAEPENAFAYALDSEGAPHFPLIVRWSARFMEFDPMASDARGGVGDADIDLAFGPFAKRVSSILFGD</sequence>
<dbReference type="NCBIfam" id="NF047398">
    <property type="entry name" value="AAA_KGGVGR"/>
    <property type="match status" value="1"/>
</dbReference>
<dbReference type="GO" id="GO:0051782">
    <property type="term" value="P:negative regulation of cell division"/>
    <property type="evidence" value="ECO:0007669"/>
    <property type="project" value="TreeGrafter"/>
</dbReference>
<accession>A0A1A8XPF7</accession>
<evidence type="ECO:0000313" key="4">
    <source>
        <dbReference type="EMBL" id="SBT07040.1"/>
    </source>
</evidence>
<dbReference type="Pfam" id="PF01656">
    <property type="entry name" value="CbiA"/>
    <property type="match status" value="1"/>
</dbReference>
<dbReference type="EMBL" id="FLQX01000116">
    <property type="protein sequence ID" value="SBT07040.1"/>
    <property type="molecule type" value="Genomic_DNA"/>
</dbReference>
<dbReference type="GO" id="GO:0016887">
    <property type="term" value="F:ATP hydrolysis activity"/>
    <property type="evidence" value="ECO:0007669"/>
    <property type="project" value="TreeGrafter"/>
</dbReference>
<dbReference type="SUPFAM" id="SSF52540">
    <property type="entry name" value="P-loop containing nucleoside triphosphate hydrolases"/>
    <property type="match status" value="1"/>
</dbReference>
<proteinExistence type="predicted"/>
<dbReference type="PANTHER" id="PTHR43384">
    <property type="entry name" value="SEPTUM SITE-DETERMINING PROTEIN MIND HOMOLOG, CHLOROPLASTIC-RELATED"/>
    <property type="match status" value="1"/>
</dbReference>
<dbReference type="Gene3D" id="3.40.50.300">
    <property type="entry name" value="P-loop containing nucleotide triphosphate hydrolases"/>
    <property type="match status" value="1"/>
</dbReference>
<evidence type="ECO:0000256" key="2">
    <source>
        <dbReference type="ARBA" id="ARBA00022840"/>
    </source>
</evidence>
<keyword evidence="5" id="KW-1185">Reference proteome</keyword>
<evidence type="ECO:0000313" key="5">
    <source>
        <dbReference type="Proteomes" id="UP000199169"/>
    </source>
</evidence>
<protein>
    <recommendedName>
        <fullName evidence="3">CobQ/CobB/MinD/ParA nucleotide binding domain-containing protein</fullName>
    </recommendedName>
</protein>
<reference evidence="4 5" key="1">
    <citation type="submission" date="2016-06" db="EMBL/GenBank/DDBJ databases">
        <authorList>
            <person name="Kjaerup R.B."/>
            <person name="Dalgaard T.S."/>
            <person name="Juul-Madsen H.R."/>
        </authorList>
    </citation>
    <scope>NUCLEOTIDE SEQUENCE [LARGE SCALE GENOMIC DNA]</scope>
    <source>
        <strain evidence="4">3</strain>
    </source>
</reference>
<dbReference type="STRING" id="1860102.ACCAA_40008"/>
<evidence type="ECO:0000256" key="1">
    <source>
        <dbReference type="ARBA" id="ARBA00022741"/>
    </source>
</evidence>